<dbReference type="NCBIfam" id="TIGR04312">
    <property type="entry name" value="choice_anch_B"/>
    <property type="match status" value="1"/>
</dbReference>
<dbReference type="InterPro" id="IPR003410">
    <property type="entry name" value="HYR_dom"/>
</dbReference>
<dbReference type="STRING" id="1763537.ULVI_04855"/>
<dbReference type="NCBIfam" id="TIGR04183">
    <property type="entry name" value="Por_Secre_tail"/>
    <property type="match status" value="1"/>
</dbReference>
<evidence type="ECO:0000313" key="6">
    <source>
        <dbReference type="Proteomes" id="UP000077013"/>
    </source>
</evidence>
<dbReference type="InterPro" id="IPR027589">
    <property type="entry name" value="Choice_anch_B"/>
</dbReference>
<organism evidence="5 6">
    <name type="scientific">Cochleicola gelatinilyticus</name>
    <dbReference type="NCBI Taxonomy" id="1763537"/>
    <lineage>
        <taxon>Bacteria</taxon>
        <taxon>Pseudomonadati</taxon>
        <taxon>Bacteroidota</taxon>
        <taxon>Flavobacteriia</taxon>
        <taxon>Flavobacteriales</taxon>
        <taxon>Flavobacteriaceae</taxon>
        <taxon>Cochleicola</taxon>
    </lineage>
</organism>
<evidence type="ECO:0000256" key="1">
    <source>
        <dbReference type="ARBA" id="ARBA00022729"/>
    </source>
</evidence>
<proteinExistence type="predicted"/>
<dbReference type="PROSITE" id="PS50825">
    <property type="entry name" value="HYR"/>
    <property type="match status" value="1"/>
</dbReference>
<feature type="chain" id="PRO_5007888498" description="HYR domain-containing protein" evidence="3">
    <location>
        <begin position="21"/>
        <end position="640"/>
    </location>
</feature>
<feature type="signal peptide" evidence="3">
    <location>
        <begin position="1"/>
        <end position="20"/>
    </location>
</feature>
<keyword evidence="1 3" id="KW-0732">Signal</keyword>
<dbReference type="Pfam" id="PF18962">
    <property type="entry name" value="Por_Secre_tail"/>
    <property type="match status" value="1"/>
</dbReference>
<feature type="domain" description="HYR" evidence="4">
    <location>
        <begin position="472"/>
        <end position="556"/>
    </location>
</feature>
<evidence type="ECO:0000259" key="4">
    <source>
        <dbReference type="PROSITE" id="PS50825"/>
    </source>
</evidence>
<dbReference type="EMBL" id="LRXL01000026">
    <property type="protein sequence ID" value="OAB80072.1"/>
    <property type="molecule type" value="Genomic_DNA"/>
</dbReference>
<reference evidence="5 6" key="1">
    <citation type="submission" date="2016-02" db="EMBL/GenBank/DDBJ databases">
        <title>Ulvibacter sp. LPB0005, isolated from Thais luteostoma.</title>
        <authorList>
            <person name="Shin S.-K."/>
            <person name="Yi H."/>
        </authorList>
    </citation>
    <scope>NUCLEOTIDE SEQUENCE [LARGE SCALE GENOMIC DNA]</scope>
    <source>
        <strain evidence="5 6">LPB0005</strain>
    </source>
</reference>
<evidence type="ECO:0000313" key="5">
    <source>
        <dbReference type="EMBL" id="OAB80072.1"/>
    </source>
</evidence>
<protein>
    <recommendedName>
        <fullName evidence="4">HYR domain-containing protein</fullName>
    </recommendedName>
</protein>
<dbReference type="Proteomes" id="UP000077013">
    <property type="component" value="Unassembled WGS sequence"/>
</dbReference>
<sequence>MKQFYTTCIALIVSSVALFAQTPCNNGMAGPYPCNGYDLQSEITLTEMNATKGNDSWGWTDPQTGNEYALVALNNGCAFIDISDPVNPVYLGKLPSNGSGFGDTWRDVKVYQNHAFVVSEIPGHGMQIFDLTRLRNVPNPPQVFDADALYEGFGNAHNIVINEDTGYAYGVGTSTFNGGPHFVNIQDPVNPVAAGGYSFDQYSHDAQVVTYCGPDSNYTGREILIGSNEDFVAIVDITDKENPVGIATIDYANTFYTHQGWFTEDQRFFVLGDEIDELNIGGNTRTIVFDFEDLSSPQLHFIYEGETEAIDHNGYVNGTKYHMANYRAGLRTFDVSDIANGNMEQESFFDTYPNNNSASFNGAWNVYPFFESGNLVISDIERGFILVKASAADTTKPIASCMDTTLSLDENGTATLTVEDINNGSSDNSGTVFFKLCQTEFSCSDLGTNQVELEVYDDFGNRSFCTATVTIEDTQNPIPECPQDFSVGYDEGENFYALPNFEAEALISATDNCSFTIEQDPAPGTQLTEGTYTVNFVITDTSNNDVACSVTIEVMEILSVADNEFLNGITIYPNPTTNILNITSKSEPISAITLYDISGKAVFQQDNFSEAQKTIDISNVANGMYFLHINNRITQKIVKQ</sequence>
<dbReference type="PANTHER" id="PTHR38787">
    <property type="entry name" value="REGULATORY P DOMAIN-CONTAINING PROTEIN"/>
    <property type="match status" value="1"/>
</dbReference>
<keyword evidence="6" id="KW-1185">Reference proteome</keyword>
<dbReference type="InterPro" id="IPR026444">
    <property type="entry name" value="Secre_tail"/>
</dbReference>
<keyword evidence="2" id="KW-0677">Repeat</keyword>
<name>A0A167IW07_9FLAO</name>
<gene>
    <name evidence="5" type="ORF">ULVI_04855</name>
</gene>
<dbReference type="AlphaFoldDB" id="A0A167IW07"/>
<dbReference type="GO" id="GO:0005576">
    <property type="term" value="C:extracellular region"/>
    <property type="evidence" value="ECO:0007669"/>
    <property type="project" value="TreeGrafter"/>
</dbReference>
<evidence type="ECO:0000256" key="2">
    <source>
        <dbReference type="ARBA" id="ARBA00022737"/>
    </source>
</evidence>
<comment type="caution">
    <text evidence="5">The sequence shown here is derived from an EMBL/GenBank/DDBJ whole genome shotgun (WGS) entry which is preliminary data.</text>
</comment>
<dbReference type="RefSeq" id="WP_068590303.1">
    <property type="nucleotide sequence ID" value="NZ_LRXL01000026.1"/>
</dbReference>
<accession>A0A167IW07</accession>
<evidence type="ECO:0000256" key="3">
    <source>
        <dbReference type="SAM" id="SignalP"/>
    </source>
</evidence>
<dbReference type="OrthoDB" id="9815940at2"/>
<dbReference type="PANTHER" id="PTHR38787:SF3">
    <property type="entry name" value="REGULATORY P DOMAIN-CONTAINING PROTEIN"/>
    <property type="match status" value="1"/>
</dbReference>
<dbReference type="Pfam" id="PF02494">
    <property type="entry name" value="HYR"/>
    <property type="match status" value="1"/>
</dbReference>